<dbReference type="InterPro" id="IPR039422">
    <property type="entry name" value="MarR/SlyA-like"/>
</dbReference>
<keyword evidence="2" id="KW-0238">DNA-binding</keyword>
<comment type="caution">
    <text evidence="2">The sequence shown here is derived from an EMBL/GenBank/DDBJ whole genome shotgun (WGS) entry which is preliminary data.</text>
</comment>
<organism evidence="2 3">
    <name type="scientific">Streptomyces toxytricini</name>
    <name type="common">Actinomyces toxytricini</name>
    <dbReference type="NCBI Taxonomy" id="67369"/>
    <lineage>
        <taxon>Bacteria</taxon>
        <taxon>Bacillati</taxon>
        <taxon>Actinomycetota</taxon>
        <taxon>Actinomycetes</taxon>
        <taxon>Kitasatosporales</taxon>
        <taxon>Streptomycetaceae</taxon>
        <taxon>Streptomyces</taxon>
    </lineage>
</organism>
<dbReference type="RefSeq" id="WP_402381346.1">
    <property type="nucleotide sequence ID" value="NZ_JBIUYY010000006.1"/>
</dbReference>
<dbReference type="EMBL" id="JBIUYY010000006">
    <property type="protein sequence ID" value="MFJ2822614.1"/>
    <property type="molecule type" value="Genomic_DNA"/>
</dbReference>
<keyword evidence="3" id="KW-1185">Reference proteome</keyword>
<evidence type="ECO:0000259" key="1">
    <source>
        <dbReference type="PROSITE" id="PS50995"/>
    </source>
</evidence>
<dbReference type="Gene3D" id="1.10.10.10">
    <property type="entry name" value="Winged helix-like DNA-binding domain superfamily/Winged helix DNA-binding domain"/>
    <property type="match status" value="1"/>
</dbReference>
<dbReference type="GO" id="GO:0003677">
    <property type="term" value="F:DNA binding"/>
    <property type="evidence" value="ECO:0007669"/>
    <property type="project" value="UniProtKB-KW"/>
</dbReference>
<gene>
    <name evidence="2" type="ORF">ACIO7M_16065</name>
</gene>
<dbReference type="SMART" id="SM00347">
    <property type="entry name" value="HTH_MARR"/>
    <property type="match status" value="1"/>
</dbReference>
<dbReference type="PROSITE" id="PS50995">
    <property type="entry name" value="HTH_MARR_2"/>
    <property type="match status" value="1"/>
</dbReference>
<name>A0ABW8EH97_STRT5</name>
<evidence type="ECO:0000313" key="3">
    <source>
        <dbReference type="Proteomes" id="UP001617351"/>
    </source>
</evidence>
<dbReference type="InterPro" id="IPR036388">
    <property type="entry name" value="WH-like_DNA-bd_sf"/>
</dbReference>
<dbReference type="PRINTS" id="PR00598">
    <property type="entry name" value="HTHMARR"/>
</dbReference>
<feature type="domain" description="HTH marR-type" evidence="1">
    <location>
        <begin position="69"/>
        <end position="198"/>
    </location>
</feature>
<reference evidence="2 3" key="1">
    <citation type="submission" date="2024-10" db="EMBL/GenBank/DDBJ databases">
        <title>The Natural Products Discovery Center: Release of the First 8490 Sequenced Strains for Exploring Actinobacteria Biosynthetic Diversity.</title>
        <authorList>
            <person name="Kalkreuter E."/>
            <person name="Kautsar S.A."/>
            <person name="Yang D."/>
            <person name="Bader C.D."/>
            <person name="Teijaro C.N."/>
            <person name="Fluegel L."/>
            <person name="Davis C.M."/>
            <person name="Simpson J.R."/>
            <person name="Lauterbach L."/>
            <person name="Steele A.D."/>
            <person name="Gui C."/>
            <person name="Meng S."/>
            <person name="Li G."/>
            <person name="Viehrig K."/>
            <person name="Ye F."/>
            <person name="Su P."/>
            <person name="Kiefer A.F."/>
            <person name="Nichols A."/>
            <person name="Cepeda A.J."/>
            <person name="Yan W."/>
            <person name="Fan B."/>
            <person name="Jiang Y."/>
            <person name="Adhikari A."/>
            <person name="Zheng C.-J."/>
            <person name="Schuster L."/>
            <person name="Cowan T.M."/>
            <person name="Smanski M.J."/>
            <person name="Chevrette M.G."/>
            <person name="De Carvalho L.P.S."/>
            <person name="Shen B."/>
        </authorList>
    </citation>
    <scope>NUCLEOTIDE SEQUENCE [LARGE SCALE GENOMIC DNA]</scope>
    <source>
        <strain evidence="2 3">NPDC087220</strain>
    </source>
</reference>
<evidence type="ECO:0000313" key="2">
    <source>
        <dbReference type="EMBL" id="MFJ2822614.1"/>
    </source>
</evidence>
<dbReference type="InterPro" id="IPR000835">
    <property type="entry name" value="HTH_MarR-typ"/>
</dbReference>
<dbReference type="Proteomes" id="UP001617351">
    <property type="component" value="Unassembled WGS sequence"/>
</dbReference>
<dbReference type="SUPFAM" id="SSF46785">
    <property type="entry name" value="Winged helix' DNA-binding domain"/>
    <property type="match status" value="1"/>
</dbReference>
<proteinExistence type="predicted"/>
<dbReference type="InterPro" id="IPR036390">
    <property type="entry name" value="WH_DNA-bd_sf"/>
</dbReference>
<dbReference type="Pfam" id="PF13463">
    <property type="entry name" value="HTH_27"/>
    <property type="match status" value="1"/>
</dbReference>
<sequence>MEQPVVTGTARDASGAEFAVVGISNMPATDWAQVFRALAQTDLALAGGAAARAVSQGAGMTPPGVLDLNAYLMYAVGKAARRRLTERLAAHGLRLWHLTVMALVADMGPQMKTLLAARLDMNTSDLVKVVNDLVKAGHVVCTRDRDDRRKVLVRLTPEGRAFLDRLNADIAATDDDVLAPLSRDERQVLASLLRRVHQHLEPNPADAGAAALGQRQAPST</sequence>
<protein>
    <submittedName>
        <fullName evidence="2">Winged helix DNA-binding protein</fullName>
    </submittedName>
</protein>
<dbReference type="PANTHER" id="PTHR33164">
    <property type="entry name" value="TRANSCRIPTIONAL REGULATOR, MARR FAMILY"/>
    <property type="match status" value="1"/>
</dbReference>
<accession>A0ABW8EH97</accession>
<dbReference type="PANTHER" id="PTHR33164:SF43">
    <property type="entry name" value="HTH-TYPE TRANSCRIPTIONAL REPRESSOR YETL"/>
    <property type="match status" value="1"/>
</dbReference>